<name>A0AAV6FJ35_9TELE</name>
<accession>A0AAV6FJ35</accession>
<keyword evidence="2" id="KW-1185">Reference proteome</keyword>
<evidence type="ECO:0000313" key="1">
    <source>
        <dbReference type="EMBL" id="KAG5261177.1"/>
    </source>
</evidence>
<dbReference type="EMBL" id="JADWDJ010000024">
    <property type="protein sequence ID" value="KAG5261177.1"/>
    <property type="molecule type" value="Genomic_DNA"/>
</dbReference>
<reference evidence="1" key="1">
    <citation type="submission" date="2020-10" db="EMBL/GenBank/DDBJ databases">
        <title>Chromosome-scale genome assembly of the Allis shad, Alosa alosa.</title>
        <authorList>
            <person name="Margot Z."/>
            <person name="Christophe K."/>
            <person name="Cabau C."/>
            <person name="Louis A."/>
            <person name="Berthelot C."/>
            <person name="Parey E."/>
            <person name="Roest Crollius H."/>
            <person name="Montfort J."/>
            <person name="Robinson-Rechavi M."/>
            <person name="Bucao C."/>
            <person name="Bouchez O."/>
            <person name="Gislard M."/>
            <person name="Lluch J."/>
            <person name="Milhes M."/>
            <person name="Lampietro C."/>
            <person name="Lopez Roques C."/>
            <person name="Donnadieu C."/>
            <person name="Braasch I."/>
            <person name="Desvignes T."/>
            <person name="Postlethwait J."/>
            <person name="Bobe J."/>
            <person name="Guiguen Y."/>
        </authorList>
    </citation>
    <scope>NUCLEOTIDE SEQUENCE</scope>
    <source>
        <strain evidence="1">M-15738</strain>
        <tissue evidence="1">Blood</tissue>
    </source>
</reference>
<proteinExistence type="predicted"/>
<organism evidence="1 2">
    <name type="scientific">Alosa alosa</name>
    <name type="common">allis shad</name>
    <dbReference type="NCBI Taxonomy" id="278164"/>
    <lineage>
        <taxon>Eukaryota</taxon>
        <taxon>Metazoa</taxon>
        <taxon>Chordata</taxon>
        <taxon>Craniata</taxon>
        <taxon>Vertebrata</taxon>
        <taxon>Euteleostomi</taxon>
        <taxon>Actinopterygii</taxon>
        <taxon>Neopterygii</taxon>
        <taxon>Teleostei</taxon>
        <taxon>Clupei</taxon>
        <taxon>Clupeiformes</taxon>
        <taxon>Clupeoidei</taxon>
        <taxon>Clupeidae</taxon>
        <taxon>Alosa</taxon>
    </lineage>
</organism>
<sequence>MTCLVINLIVASPGIQRGGHRDHHPRRVSLLNLTTGAWLTLLTEYGFASGVCAGSVL</sequence>
<gene>
    <name evidence="1" type="ORF">AALO_G00300920</name>
</gene>
<protein>
    <submittedName>
        <fullName evidence="1">Uncharacterized protein</fullName>
    </submittedName>
</protein>
<dbReference type="Proteomes" id="UP000823561">
    <property type="component" value="Chromosome 24"/>
</dbReference>
<dbReference type="AlphaFoldDB" id="A0AAV6FJ35"/>
<comment type="caution">
    <text evidence="1">The sequence shown here is derived from an EMBL/GenBank/DDBJ whole genome shotgun (WGS) entry which is preliminary data.</text>
</comment>
<evidence type="ECO:0000313" key="2">
    <source>
        <dbReference type="Proteomes" id="UP000823561"/>
    </source>
</evidence>